<gene>
    <name evidence="2" type="ordered locus">BURPS1710b_0879</name>
</gene>
<name>Q3JVW2_BURP1</name>
<evidence type="ECO:0000313" key="3">
    <source>
        <dbReference type="Proteomes" id="UP000002700"/>
    </source>
</evidence>
<proteinExistence type="predicted"/>
<dbReference type="EMBL" id="CP000124">
    <property type="protein sequence ID" value="ABA49719.1"/>
    <property type="molecule type" value="Genomic_DNA"/>
</dbReference>
<organism evidence="2 3">
    <name type="scientific">Burkholderia pseudomallei (strain 1710b)</name>
    <dbReference type="NCBI Taxonomy" id="320372"/>
    <lineage>
        <taxon>Bacteria</taxon>
        <taxon>Pseudomonadati</taxon>
        <taxon>Pseudomonadota</taxon>
        <taxon>Betaproteobacteria</taxon>
        <taxon>Burkholderiales</taxon>
        <taxon>Burkholderiaceae</taxon>
        <taxon>Burkholderia</taxon>
        <taxon>pseudomallei group</taxon>
    </lineage>
</organism>
<evidence type="ECO:0000313" key="2">
    <source>
        <dbReference type="EMBL" id="ABA49719.1"/>
    </source>
</evidence>
<dbReference type="AlphaFoldDB" id="Q3JVW2"/>
<protein>
    <submittedName>
        <fullName evidence="2">200 kDa antigen p200, putative</fullName>
    </submittedName>
</protein>
<dbReference type="HOGENOM" id="CLU_437243_0_0_4"/>
<sequence>MGETRLTSGMRGVGRAGGAACAVALVPVRVRIDAAHFRFDPVFDAFVQLVGGEALRVDRLADRHRDGAGVLRERVARPHAPGVVRDRHDGRAGADREARAARLVLALAADRRARPLGEHDDPRAFRHPLAALADHRIECVLAVLAVDVDHVQHPERPAEERHVQQLALEHVAERLGHQRGQRDRLPCGLMLRQQHGRAVGQVLVAFDAVPDAREPARDEQRRFAPADRHPVARVRPHERERDEARGGVRHRIDDEIDEQQQGADEAHRRDVTVREDARGSASLVFFGKEIERERAQIVVHARAFRQPARGERLLALARQHEMRPKAERLARLQVAQRIADHRRIRRIDLEALRDQLHHPGLRLAAVAMVVGRVRAEEHRVDPPADGGRRAMHLQVHRVQRRHVEQAPADARLVRRDDDAVARVIEPRDRLEAAGQRDPFVGRLDERVRIDVDDAVPIEDDEFLAETGRHRVAPGLQAASFEMSATQFICWCSADRSASRFARSAGSSALTITPSKNASTGARSAASAVSAPVYARASSCDCTRGVTSASCSASAFSAASTKSAGCTAPFAPLSDFFRMFEIRLFAAASASASARRVNSRTALRRATMSSRRVGFRLSTASISPAV</sequence>
<reference evidence="2 3" key="1">
    <citation type="submission" date="2005-09" db="EMBL/GenBank/DDBJ databases">
        <authorList>
            <person name="Woods D.E."/>
            <person name="Nierman W.C."/>
        </authorList>
    </citation>
    <scope>NUCLEOTIDE SEQUENCE [LARGE SCALE GENOMIC DNA]</scope>
    <source>
        <strain evidence="2 3">1710b</strain>
    </source>
</reference>
<feature type="region of interest" description="Disordered" evidence="1">
    <location>
        <begin position="215"/>
        <end position="273"/>
    </location>
</feature>
<dbReference type="KEGG" id="bpm:BURPS1710b_0879"/>
<feature type="compositionally biased region" description="Basic and acidic residues" evidence="1">
    <location>
        <begin position="215"/>
        <end position="253"/>
    </location>
</feature>
<accession>Q3JVW2</accession>
<dbReference type="EnsemblBacteria" id="ABA49719">
    <property type="protein sequence ID" value="ABA49719"/>
    <property type="gene ID" value="BURPS1710b_0879"/>
</dbReference>
<evidence type="ECO:0000256" key="1">
    <source>
        <dbReference type="SAM" id="MobiDB-lite"/>
    </source>
</evidence>
<feature type="compositionally biased region" description="Basic and acidic residues" evidence="1">
    <location>
        <begin position="264"/>
        <end position="273"/>
    </location>
</feature>
<dbReference type="Proteomes" id="UP000002700">
    <property type="component" value="Chromosome I"/>
</dbReference>